<dbReference type="Proteomes" id="UP000784294">
    <property type="component" value="Unassembled WGS sequence"/>
</dbReference>
<dbReference type="AlphaFoldDB" id="A0A3S5ABI8"/>
<dbReference type="InterPro" id="IPR000209">
    <property type="entry name" value="Peptidase_S8/S53_dom"/>
</dbReference>
<comment type="similarity">
    <text evidence="4">Belongs to the peptidase S8 family.</text>
</comment>
<evidence type="ECO:0000256" key="3">
    <source>
        <dbReference type="ARBA" id="ARBA00022825"/>
    </source>
</evidence>
<dbReference type="EMBL" id="CAAALY010029350">
    <property type="protein sequence ID" value="VEL16644.1"/>
    <property type="molecule type" value="Genomic_DNA"/>
</dbReference>
<evidence type="ECO:0000256" key="4">
    <source>
        <dbReference type="PROSITE-ProRule" id="PRU01240"/>
    </source>
</evidence>
<dbReference type="GO" id="GO:0005802">
    <property type="term" value="C:trans-Golgi network"/>
    <property type="evidence" value="ECO:0007669"/>
    <property type="project" value="TreeGrafter"/>
</dbReference>
<evidence type="ECO:0000256" key="2">
    <source>
        <dbReference type="ARBA" id="ARBA00022801"/>
    </source>
</evidence>
<evidence type="ECO:0000256" key="1">
    <source>
        <dbReference type="ARBA" id="ARBA00022670"/>
    </source>
</evidence>
<dbReference type="PROSITE" id="PS00137">
    <property type="entry name" value="SUBTILASE_HIS"/>
    <property type="match status" value="1"/>
</dbReference>
<dbReference type="OrthoDB" id="300641at2759"/>
<dbReference type="PROSITE" id="PS51892">
    <property type="entry name" value="SUBTILASE"/>
    <property type="match status" value="1"/>
</dbReference>
<dbReference type="InterPro" id="IPR022398">
    <property type="entry name" value="Peptidase_S8_His-AS"/>
</dbReference>
<feature type="non-terminal residue" evidence="6">
    <location>
        <position position="1"/>
    </location>
</feature>
<comment type="caution">
    <text evidence="4">Lacks conserved residue(s) required for the propagation of feature annotation.</text>
</comment>
<feature type="domain" description="Peptidase S8/S53" evidence="5">
    <location>
        <begin position="2"/>
        <end position="82"/>
    </location>
</feature>
<organism evidence="6 7">
    <name type="scientific">Protopolystoma xenopodis</name>
    <dbReference type="NCBI Taxonomy" id="117903"/>
    <lineage>
        <taxon>Eukaryota</taxon>
        <taxon>Metazoa</taxon>
        <taxon>Spiralia</taxon>
        <taxon>Lophotrochozoa</taxon>
        <taxon>Platyhelminthes</taxon>
        <taxon>Monogenea</taxon>
        <taxon>Polyopisthocotylea</taxon>
        <taxon>Polystomatidea</taxon>
        <taxon>Polystomatidae</taxon>
        <taxon>Protopolystoma</taxon>
    </lineage>
</organism>
<dbReference type="GO" id="GO:0000139">
    <property type="term" value="C:Golgi membrane"/>
    <property type="evidence" value="ECO:0007669"/>
    <property type="project" value="TreeGrafter"/>
</dbReference>
<accession>A0A3S5ABI8</accession>
<dbReference type="Pfam" id="PF00082">
    <property type="entry name" value="Peptidase_S8"/>
    <property type="match status" value="1"/>
</dbReference>
<dbReference type="GO" id="GO:0004252">
    <property type="term" value="F:serine-type endopeptidase activity"/>
    <property type="evidence" value="ECO:0007669"/>
    <property type="project" value="InterPro"/>
</dbReference>
<dbReference type="SUPFAM" id="SSF52743">
    <property type="entry name" value="Subtilisin-like"/>
    <property type="match status" value="1"/>
</dbReference>
<dbReference type="Gene3D" id="3.40.50.200">
    <property type="entry name" value="Peptidase S8/S53 domain"/>
    <property type="match status" value="1"/>
</dbReference>
<gene>
    <name evidence="6" type="ORF">PXEA_LOCUS10084</name>
</gene>
<keyword evidence="1" id="KW-0645">Protease</keyword>
<keyword evidence="3" id="KW-0720">Serine protease</keyword>
<evidence type="ECO:0000313" key="7">
    <source>
        <dbReference type="Proteomes" id="UP000784294"/>
    </source>
</evidence>
<evidence type="ECO:0000259" key="5">
    <source>
        <dbReference type="Pfam" id="PF00082"/>
    </source>
</evidence>
<proteinExistence type="inferred from homology"/>
<dbReference type="InterPro" id="IPR036852">
    <property type="entry name" value="Peptidase_S8/S53_dom_sf"/>
</dbReference>
<keyword evidence="7" id="KW-1185">Reference proteome</keyword>
<sequence length="105" mass="11484">RHGTRCAGEVAAVANNSVCGLGIAHRARIGGVRMLDGDVTDAMESRSLGHRMGYIDVYSASWGPEDDGKTVDGPGRLAQRAFHEGVQKVRLTNLKNSLQRKWEFF</sequence>
<dbReference type="PANTHER" id="PTHR42884">
    <property type="entry name" value="PROPROTEIN CONVERTASE SUBTILISIN/KEXIN-RELATED"/>
    <property type="match status" value="1"/>
</dbReference>
<keyword evidence="2" id="KW-0378">Hydrolase</keyword>
<protein>
    <recommendedName>
        <fullName evidence="5">Peptidase S8/S53 domain-containing protein</fullName>
    </recommendedName>
</protein>
<name>A0A3S5ABI8_9PLAT</name>
<dbReference type="PANTHER" id="PTHR42884:SF3">
    <property type="entry name" value="FURIN-LIKE PROTEASE 1, ISOFORMS 1_1-X_2"/>
    <property type="match status" value="1"/>
</dbReference>
<reference evidence="6" key="1">
    <citation type="submission" date="2018-11" db="EMBL/GenBank/DDBJ databases">
        <authorList>
            <consortium name="Pathogen Informatics"/>
        </authorList>
    </citation>
    <scope>NUCLEOTIDE SEQUENCE</scope>
</reference>
<dbReference type="GO" id="GO:0016486">
    <property type="term" value="P:peptide hormone processing"/>
    <property type="evidence" value="ECO:0007669"/>
    <property type="project" value="TreeGrafter"/>
</dbReference>
<evidence type="ECO:0000313" key="6">
    <source>
        <dbReference type="EMBL" id="VEL16644.1"/>
    </source>
</evidence>
<comment type="caution">
    <text evidence="6">The sequence shown here is derived from an EMBL/GenBank/DDBJ whole genome shotgun (WGS) entry which is preliminary data.</text>
</comment>